<accession>A0A443NKV7</accession>
<dbReference type="GO" id="GO:0045489">
    <property type="term" value="P:pectin biosynthetic process"/>
    <property type="evidence" value="ECO:0007669"/>
    <property type="project" value="UniProtKB-UniPathway"/>
</dbReference>
<organism evidence="6 7">
    <name type="scientific">Cinnamomum micranthum f. kanehirae</name>
    <dbReference type="NCBI Taxonomy" id="337451"/>
    <lineage>
        <taxon>Eukaryota</taxon>
        <taxon>Viridiplantae</taxon>
        <taxon>Streptophyta</taxon>
        <taxon>Embryophyta</taxon>
        <taxon>Tracheophyta</taxon>
        <taxon>Spermatophyta</taxon>
        <taxon>Magnoliopsida</taxon>
        <taxon>Magnoliidae</taxon>
        <taxon>Laurales</taxon>
        <taxon>Lauraceae</taxon>
        <taxon>Cinnamomum</taxon>
    </lineage>
</organism>
<evidence type="ECO:0000256" key="1">
    <source>
        <dbReference type="ARBA" id="ARBA00004877"/>
    </source>
</evidence>
<keyword evidence="4" id="KW-1133">Transmembrane helix</keyword>
<dbReference type="Gene3D" id="3.90.550.10">
    <property type="entry name" value="Spore Coat Polysaccharide Biosynthesis Protein SpsA, Chain A"/>
    <property type="match status" value="1"/>
</dbReference>
<evidence type="ECO:0000256" key="3">
    <source>
        <dbReference type="ARBA" id="ARBA00022676"/>
    </source>
</evidence>
<dbReference type="Pfam" id="PF25557">
    <property type="entry name" value="GAUT_1"/>
    <property type="match status" value="1"/>
</dbReference>
<evidence type="ECO:0000313" key="6">
    <source>
        <dbReference type="EMBL" id="RWR79121.1"/>
    </source>
</evidence>
<evidence type="ECO:0000313" key="7">
    <source>
        <dbReference type="Proteomes" id="UP000283530"/>
    </source>
</evidence>
<dbReference type="STRING" id="337451.A0A443NKV7"/>
<dbReference type="InterPro" id="IPR029044">
    <property type="entry name" value="Nucleotide-diphossugar_trans"/>
</dbReference>
<dbReference type="InterPro" id="IPR002495">
    <property type="entry name" value="Glyco_trans_8"/>
</dbReference>
<keyword evidence="4" id="KW-0333">Golgi apparatus</keyword>
<keyword evidence="7" id="KW-1185">Reference proteome</keyword>
<dbReference type="Proteomes" id="UP000283530">
    <property type="component" value="Unassembled WGS sequence"/>
</dbReference>
<dbReference type="UniPathway" id="UPA00845"/>
<dbReference type="EC" id="2.4.1.-" evidence="4"/>
<comment type="subcellular location">
    <subcellularLocation>
        <location evidence="4">Golgi apparatus membrane</location>
        <topology evidence="4">Single-pass type II membrane protein</topology>
    </subcellularLocation>
</comment>
<comment type="pathway">
    <text evidence="1 4">Glycan metabolism; pectin biosynthesis.</text>
</comment>
<keyword evidence="6" id="KW-0808">Transferase</keyword>
<dbReference type="EMBL" id="QPKB01000003">
    <property type="protein sequence ID" value="RWR79121.1"/>
    <property type="molecule type" value="Genomic_DNA"/>
</dbReference>
<proteinExistence type="inferred from homology"/>
<gene>
    <name evidence="6" type="ORF">CKAN_00768100</name>
</gene>
<dbReference type="Pfam" id="PF01501">
    <property type="entry name" value="Glyco_transf_8"/>
    <property type="match status" value="1"/>
</dbReference>
<protein>
    <recommendedName>
        <fullName evidence="4">Hexosyltransferase</fullName>
        <ecNumber evidence="4">2.4.1.-</ecNumber>
    </recommendedName>
</protein>
<comment type="caution">
    <text evidence="6">The sequence shown here is derived from an EMBL/GenBank/DDBJ whole genome shotgun (WGS) entry which is preliminary data.</text>
</comment>
<feature type="compositionally biased region" description="Basic and acidic residues" evidence="5">
    <location>
        <begin position="63"/>
        <end position="73"/>
    </location>
</feature>
<dbReference type="GO" id="GO:0000139">
    <property type="term" value="C:Golgi membrane"/>
    <property type="evidence" value="ECO:0007669"/>
    <property type="project" value="UniProtKB-SubCell"/>
</dbReference>
<reference evidence="6 7" key="1">
    <citation type="journal article" date="2019" name="Nat. Plants">
        <title>Stout camphor tree genome fills gaps in understanding of flowering plant genome evolution.</title>
        <authorList>
            <person name="Chaw S.M."/>
            <person name="Liu Y.C."/>
            <person name="Wu Y.W."/>
            <person name="Wang H.Y."/>
            <person name="Lin C.I."/>
            <person name="Wu C.S."/>
            <person name="Ke H.M."/>
            <person name="Chang L.Y."/>
            <person name="Hsu C.Y."/>
            <person name="Yang H.T."/>
            <person name="Sudianto E."/>
            <person name="Hsu M.H."/>
            <person name="Wu K.P."/>
            <person name="Wang L.N."/>
            <person name="Leebens-Mack J.H."/>
            <person name="Tsai I.J."/>
        </authorList>
    </citation>
    <scope>NUCLEOTIDE SEQUENCE [LARGE SCALE GENOMIC DNA]</scope>
    <source>
        <strain evidence="7">cv. Chaw 1501</strain>
        <tissue evidence="6">Young leaves</tissue>
    </source>
</reference>
<evidence type="ECO:0000256" key="5">
    <source>
        <dbReference type="SAM" id="MobiDB-lite"/>
    </source>
</evidence>
<sequence>MVCLSSLPLKRGRRGIAGVIFLVFVSMVVPLIFLLGINTRFHPSTRWGDSEPDPGFRNFNPAERGEDSEGGQSEHLDMLLRKFGPELSKEVIGPIVNEVDKETVNSSPVIVTREPTRANQSSGGMESLPTSLVTVQKQLPDAKKEKVVTVETTDIVKGVNGDESKKSCQLEFGSYCAWRKEHKEDMKDSMVKKLKDQLFVARAYYPTIAKLPAQDKLSREMKQNIQDFERIFSEASTDTDLPLHVERRRQKMGELIHKAKSFPVDCNNVDKKLRQILDLTEDEAHFHMKQSAFLYQLAVQTKPKSHHCLSMRLTVEYFRSHSDKELLPDDKNGDPALYNYVIFSNNVLASSVVINSTVMHAKESEKQVFHVITDGQNYAAMKLWFLRSSYRNATIYVLNIEDVSPNYSDSSDAVRLSFSDEFRVSVRNTDKPLSIQMRTEYVSVFGPVHFMLPEIFQDLERVVVLDDDVVVQQDLSALWSLEMEGKVNGAVEYCGLRLGQLKSYLGDNIVDNNACAWMSGLNVIDLKKWRELNLTDTYRRLLQALQIENEASSGVASLHATLLTFQNQIYALQSSWALSGLGHDYSVDAQTIKEAAVLHYNGKMKPWLDLGISKYKGFWKKFLKRDDLFMDECNVNP</sequence>
<evidence type="ECO:0000256" key="2">
    <source>
        <dbReference type="ARBA" id="ARBA00006351"/>
    </source>
</evidence>
<feature type="transmembrane region" description="Helical" evidence="4">
    <location>
        <begin position="16"/>
        <end position="37"/>
    </location>
</feature>
<dbReference type="OrthoDB" id="411524at2759"/>
<keyword evidence="4" id="KW-0961">Cell wall biogenesis/degradation</keyword>
<dbReference type="PANTHER" id="PTHR32116">
    <property type="entry name" value="GALACTURONOSYLTRANSFERASE 4-RELATED"/>
    <property type="match status" value="1"/>
</dbReference>
<keyword evidence="4" id="KW-0812">Transmembrane</keyword>
<dbReference type="AlphaFoldDB" id="A0A443NKV7"/>
<keyword evidence="4" id="KW-0472">Membrane</keyword>
<feature type="region of interest" description="Disordered" evidence="5">
    <location>
        <begin position="44"/>
        <end position="73"/>
    </location>
</feature>
<dbReference type="PANTHER" id="PTHR32116:SF12">
    <property type="entry name" value="GALACTURONOSYLTRANSFERASE 7-RELATED"/>
    <property type="match status" value="1"/>
</dbReference>
<dbReference type="GO" id="GO:0047262">
    <property type="term" value="F:polygalacturonate 4-alpha-galacturonosyltransferase activity"/>
    <property type="evidence" value="ECO:0007669"/>
    <property type="project" value="InterPro"/>
</dbReference>
<dbReference type="SUPFAM" id="SSF53448">
    <property type="entry name" value="Nucleotide-diphospho-sugar transferases"/>
    <property type="match status" value="1"/>
</dbReference>
<dbReference type="InterPro" id="IPR029993">
    <property type="entry name" value="GAUT"/>
</dbReference>
<keyword evidence="3 4" id="KW-0328">Glycosyltransferase</keyword>
<dbReference type="GO" id="GO:0071555">
    <property type="term" value="P:cell wall organization"/>
    <property type="evidence" value="ECO:0007669"/>
    <property type="project" value="UniProtKB-KW"/>
</dbReference>
<comment type="similarity">
    <text evidence="2 4">Belongs to the glycosyltransferase 8 family.</text>
</comment>
<name>A0A443NKV7_9MAGN</name>
<evidence type="ECO:0000256" key="4">
    <source>
        <dbReference type="RuleBase" id="RU362027"/>
    </source>
</evidence>